<accession>A0A1V4SQP3</accession>
<feature type="transmembrane region" description="Helical" evidence="2">
    <location>
        <begin position="52"/>
        <end position="73"/>
    </location>
</feature>
<comment type="caution">
    <text evidence="3">The sequence shown here is derived from an EMBL/GenBank/DDBJ whole genome shotgun (WGS) entry which is preliminary data.</text>
</comment>
<feature type="coiled-coil region" evidence="1">
    <location>
        <begin position="72"/>
        <end position="99"/>
    </location>
</feature>
<evidence type="ECO:0000313" key="4">
    <source>
        <dbReference type="Proteomes" id="UP000191554"/>
    </source>
</evidence>
<organism evidence="3 4">
    <name type="scientific">Ruminiclostridium hungatei</name>
    <name type="common">Clostridium hungatei</name>
    <dbReference type="NCBI Taxonomy" id="48256"/>
    <lineage>
        <taxon>Bacteria</taxon>
        <taxon>Bacillati</taxon>
        <taxon>Bacillota</taxon>
        <taxon>Clostridia</taxon>
        <taxon>Eubacteriales</taxon>
        <taxon>Oscillospiraceae</taxon>
        <taxon>Ruminiclostridium</taxon>
    </lineage>
</organism>
<sequence length="274" mass="31997">MNGNLFYSSIFRFRNITTLIFWSALVFIVSGAPDLQGTSISGIDINTLATGAYGAGALVYAALVIQSMFSSNFKEEVQRKEKKREINRLNRECSRMYSQTRNYASPIQRQKLRKIMQDKDDIFNSLKRGDGHSYLKEKIVEKSLNLVISYTRLMTNYSIRSKELSEINISDRMNKINANRRKLSFMKDDRMYDDIKSIIEMDEQVINRVKDEKNELERIHARLDYIESMLSMFKHQIVSSIESEEMVEKLETAVNEATALDNVLQERRRNQIRM</sequence>
<dbReference type="Proteomes" id="UP000191554">
    <property type="component" value="Unassembled WGS sequence"/>
</dbReference>
<evidence type="ECO:0000256" key="2">
    <source>
        <dbReference type="SAM" id="Phobius"/>
    </source>
</evidence>
<dbReference type="AlphaFoldDB" id="A0A1V4SQP3"/>
<keyword evidence="4" id="KW-1185">Reference proteome</keyword>
<name>A0A1V4SQP3_RUMHU</name>
<keyword evidence="2" id="KW-0472">Membrane</keyword>
<keyword evidence="1" id="KW-0175">Coiled coil</keyword>
<evidence type="ECO:0000313" key="3">
    <source>
        <dbReference type="EMBL" id="OPX45786.1"/>
    </source>
</evidence>
<dbReference type="OrthoDB" id="2081598at2"/>
<keyword evidence="2" id="KW-0812">Transmembrane</keyword>
<dbReference type="EMBL" id="MZGX01000003">
    <property type="protein sequence ID" value="OPX45786.1"/>
    <property type="molecule type" value="Genomic_DNA"/>
</dbReference>
<protein>
    <submittedName>
        <fullName evidence="3">Uncharacterized protein</fullName>
    </submittedName>
</protein>
<feature type="transmembrane region" description="Helical" evidence="2">
    <location>
        <begin position="12"/>
        <end position="32"/>
    </location>
</feature>
<proteinExistence type="predicted"/>
<dbReference type="STRING" id="48256.CLHUN_07240"/>
<evidence type="ECO:0000256" key="1">
    <source>
        <dbReference type="SAM" id="Coils"/>
    </source>
</evidence>
<gene>
    <name evidence="3" type="ORF">CLHUN_07240</name>
</gene>
<keyword evidence="2" id="KW-1133">Transmembrane helix</keyword>
<dbReference type="RefSeq" id="WP_080063180.1">
    <property type="nucleotide sequence ID" value="NZ_MZGX01000003.1"/>
</dbReference>
<reference evidence="3 4" key="1">
    <citation type="submission" date="2017-03" db="EMBL/GenBank/DDBJ databases">
        <title>Genome sequence of Clostridium hungatei DSM 14427.</title>
        <authorList>
            <person name="Poehlein A."/>
            <person name="Daniel R."/>
        </authorList>
    </citation>
    <scope>NUCLEOTIDE SEQUENCE [LARGE SCALE GENOMIC DNA]</scope>
    <source>
        <strain evidence="3 4">DSM 14427</strain>
    </source>
</reference>